<keyword evidence="4" id="KW-1185">Reference proteome</keyword>
<protein>
    <recommendedName>
        <fullName evidence="2">F-box domain-containing protein</fullName>
    </recommendedName>
</protein>
<dbReference type="Gene3D" id="3.80.10.10">
    <property type="entry name" value="Ribonuclease Inhibitor"/>
    <property type="match status" value="1"/>
</dbReference>
<reference evidence="3 4" key="1">
    <citation type="submission" date="2020-07" db="EMBL/GenBank/DDBJ databases">
        <title>Comparative genomics of pyrophilous fungi reveals a link between fire events and developmental genes.</title>
        <authorList>
            <consortium name="DOE Joint Genome Institute"/>
            <person name="Steindorff A.S."/>
            <person name="Carver A."/>
            <person name="Calhoun S."/>
            <person name="Stillman K."/>
            <person name="Liu H."/>
            <person name="Lipzen A."/>
            <person name="Pangilinan J."/>
            <person name="Labutti K."/>
            <person name="Bruns T.D."/>
            <person name="Grigoriev I.V."/>
        </authorList>
    </citation>
    <scope>NUCLEOTIDE SEQUENCE [LARGE SCALE GENOMIC DNA]</scope>
    <source>
        <strain evidence="3 4">CBS 144469</strain>
    </source>
</reference>
<evidence type="ECO:0000259" key="2">
    <source>
        <dbReference type="Pfam" id="PF12937"/>
    </source>
</evidence>
<dbReference type="OrthoDB" id="3064286at2759"/>
<comment type="caution">
    <text evidence="3">The sequence shown here is derived from an EMBL/GenBank/DDBJ whole genome shotgun (WGS) entry which is preliminary data.</text>
</comment>
<dbReference type="AlphaFoldDB" id="A0A8H6I187"/>
<dbReference type="Pfam" id="PF12937">
    <property type="entry name" value="F-box-like"/>
    <property type="match status" value="1"/>
</dbReference>
<gene>
    <name evidence="3" type="ORF">DFP72DRAFT_261694</name>
</gene>
<dbReference type="Proteomes" id="UP000521943">
    <property type="component" value="Unassembled WGS sequence"/>
</dbReference>
<feature type="domain" description="F-box" evidence="2">
    <location>
        <begin position="99"/>
        <end position="162"/>
    </location>
</feature>
<dbReference type="SUPFAM" id="SSF81383">
    <property type="entry name" value="F-box domain"/>
    <property type="match status" value="1"/>
</dbReference>
<evidence type="ECO:0000313" key="3">
    <source>
        <dbReference type="EMBL" id="KAF6756819.1"/>
    </source>
</evidence>
<dbReference type="InterPro" id="IPR036047">
    <property type="entry name" value="F-box-like_dom_sf"/>
</dbReference>
<dbReference type="EMBL" id="JACGCI010000024">
    <property type="protein sequence ID" value="KAF6756819.1"/>
    <property type="molecule type" value="Genomic_DNA"/>
</dbReference>
<sequence>MGFWRNSEPSARPRIAVKENQFWRPRSLLVCRPYKQTATTSFHISVVDGTMWSNSTQRLLRAQDDVNTQAHRARLERRLLELEAEARAIKCYQNTLAPINHLPPEILSIIFFIVAEQAPNRFPSYRQGPSVDMSWLPCTTQVCRRWREVALSCPALWSHISFTTPELTELMLLRSKDTPISVVFETGKEGYPRNTHIALAQSHRLKSIELQGNATWSSTKPNDLDDVLSHCSGPMPVLESLRLRDQHGSGFKFPGSSFPNGAPELKYLEAHGCEISSWQDLPLGKSLTTLHLETHPGAVRPTIEELHSCLERVPTLLNLNLTNLLPISFQSNPLKFGRLPPVLPRLKEMRLIDDDAPLSLFLRAFYLPPSVSLEIICYNEDRDDDLKGTIEDLIQPLTSAWDRVVRSGCRSIAVRHDDFEPRRQTYEVNFSYHDEDQVKDSDDVDLTLNIWGVPEDSEDIGFGIGIVLSCFKRWFDLSAVRSFTGDGVVLWPSTWSVLRDLAQLTDIHLEHTAIGGFIDALAEQPKPGPESHSGDTQEPLPFPGVSSLYFKDVDFHRYKPDSIMDDSFGSYNLTKASHDMVVIAPLVEGLKRYSIRKVSIERCYNFRRKHWESMQEKLSSAEVIWDGREIPGITEQVGELEEVVKEDDENWEEGSDEVQDEWEEDSGDSESGEEEED</sequence>
<accession>A0A8H6I187</accession>
<dbReference type="InterPro" id="IPR032675">
    <property type="entry name" value="LRR_dom_sf"/>
</dbReference>
<feature type="region of interest" description="Disordered" evidence="1">
    <location>
        <begin position="642"/>
        <end position="677"/>
    </location>
</feature>
<name>A0A8H6I187_9AGAR</name>
<dbReference type="SUPFAM" id="SSF52047">
    <property type="entry name" value="RNI-like"/>
    <property type="match status" value="1"/>
</dbReference>
<dbReference type="InterPro" id="IPR001810">
    <property type="entry name" value="F-box_dom"/>
</dbReference>
<dbReference type="Gene3D" id="1.20.1280.50">
    <property type="match status" value="1"/>
</dbReference>
<evidence type="ECO:0000256" key="1">
    <source>
        <dbReference type="SAM" id="MobiDB-lite"/>
    </source>
</evidence>
<evidence type="ECO:0000313" key="4">
    <source>
        <dbReference type="Proteomes" id="UP000521943"/>
    </source>
</evidence>
<proteinExistence type="predicted"/>
<organism evidence="3 4">
    <name type="scientific">Ephemerocybe angulata</name>
    <dbReference type="NCBI Taxonomy" id="980116"/>
    <lineage>
        <taxon>Eukaryota</taxon>
        <taxon>Fungi</taxon>
        <taxon>Dikarya</taxon>
        <taxon>Basidiomycota</taxon>
        <taxon>Agaricomycotina</taxon>
        <taxon>Agaricomycetes</taxon>
        <taxon>Agaricomycetidae</taxon>
        <taxon>Agaricales</taxon>
        <taxon>Agaricineae</taxon>
        <taxon>Psathyrellaceae</taxon>
        <taxon>Ephemerocybe</taxon>
    </lineage>
</organism>